<sequence>MERLPTDDYTNHSNRRAHVLAKFSKELGFFLMTLVVPTTLDSPEGDMVDMLALVSYHHKDTEYWYCPAPEVLDEFRRRLMTYVQPKWIATRPI</sequence>
<gene>
    <name evidence="1" type="ORF">FA95DRAFT_1561602</name>
</gene>
<evidence type="ECO:0000313" key="2">
    <source>
        <dbReference type="Proteomes" id="UP000814033"/>
    </source>
</evidence>
<proteinExistence type="predicted"/>
<evidence type="ECO:0000313" key="1">
    <source>
        <dbReference type="EMBL" id="KAI0044968.1"/>
    </source>
</evidence>
<accession>A0ACB8RLF7</accession>
<reference evidence="1" key="2">
    <citation type="journal article" date="2022" name="New Phytol.">
        <title>Evolutionary transition to the ectomycorrhizal habit in the genomes of a hyperdiverse lineage of mushroom-forming fungi.</title>
        <authorList>
            <person name="Looney B."/>
            <person name="Miyauchi S."/>
            <person name="Morin E."/>
            <person name="Drula E."/>
            <person name="Courty P.E."/>
            <person name="Kohler A."/>
            <person name="Kuo A."/>
            <person name="LaButti K."/>
            <person name="Pangilinan J."/>
            <person name="Lipzen A."/>
            <person name="Riley R."/>
            <person name="Andreopoulos W."/>
            <person name="He G."/>
            <person name="Johnson J."/>
            <person name="Nolan M."/>
            <person name="Tritt A."/>
            <person name="Barry K.W."/>
            <person name="Grigoriev I.V."/>
            <person name="Nagy L.G."/>
            <person name="Hibbett D."/>
            <person name="Henrissat B."/>
            <person name="Matheny P.B."/>
            <person name="Labbe J."/>
            <person name="Martin F.M."/>
        </authorList>
    </citation>
    <scope>NUCLEOTIDE SEQUENCE</scope>
    <source>
        <strain evidence="1">FP105234-sp</strain>
    </source>
</reference>
<keyword evidence="2" id="KW-1185">Reference proteome</keyword>
<comment type="caution">
    <text evidence="1">The sequence shown here is derived from an EMBL/GenBank/DDBJ whole genome shotgun (WGS) entry which is preliminary data.</text>
</comment>
<dbReference type="EMBL" id="MU275965">
    <property type="protein sequence ID" value="KAI0044968.1"/>
    <property type="molecule type" value="Genomic_DNA"/>
</dbReference>
<protein>
    <submittedName>
        <fullName evidence="1">Uncharacterized protein</fullName>
    </submittedName>
</protein>
<name>A0ACB8RLF7_9AGAM</name>
<organism evidence="1 2">
    <name type="scientific">Auriscalpium vulgare</name>
    <dbReference type="NCBI Taxonomy" id="40419"/>
    <lineage>
        <taxon>Eukaryota</taxon>
        <taxon>Fungi</taxon>
        <taxon>Dikarya</taxon>
        <taxon>Basidiomycota</taxon>
        <taxon>Agaricomycotina</taxon>
        <taxon>Agaricomycetes</taxon>
        <taxon>Russulales</taxon>
        <taxon>Auriscalpiaceae</taxon>
        <taxon>Auriscalpium</taxon>
    </lineage>
</organism>
<dbReference type="Proteomes" id="UP000814033">
    <property type="component" value="Unassembled WGS sequence"/>
</dbReference>
<reference evidence="1" key="1">
    <citation type="submission" date="2021-02" db="EMBL/GenBank/DDBJ databases">
        <authorList>
            <consortium name="DOE Joint Genome Institute"/>
            <person name="Ahrendt S."/>
            <person name="Looney B.P."/>
            <person name="Miyauchi S."/>
            <person name="Morin E."/>
            <person name="Drula E."/>
            <person name="Courty P.E."/>
            <person name="Chicoki N."/>
            <person name="Fauchery L."/>
            <person name="Kohler A."/>
            <person name="Kuo A."/>
            <person name="Labutti K."/>
            <person name="Pangilinan J."/>
            <person name="Lipzen A."/>
            <person name="Riley R."/>
            <person name="Andreopoulos W."/>
            <person name="He G."/>
            <person name="Johnson J."/>
            <person name="Barry K.W."/>
            <person name="Grigoriev I.V."/>
            <person name="Nagy L."/>
            <person name="Hibbett D."/>
            <person name="Henrissat B."/>
            <person name="Matheny P.B."/>
            <person name="Labbe J."/>
            <person name="Martin F."/>
        </authorList>
    </citation>
    <scope>NUCLEOTIDE SEQUENCE</scope>
    <source>
        <strain evidence="1">FP105234-sp</strain>
    </source>
</reference>